<dbReference type="KEGG" id="acab:QRX50_40310"/>
<dbReference type="Proteomes" id="UP001236014">
    <property type="component" value="Chromosome"/>
</dbReference>
<evidence type="ECO:0000313" key="4">
    <source>
        <dbReference type="EMBL" id="WIX77589.1"/>
    </source>
</evidence>
<organism evidence="4 5">
    <name type="scientific">Amycolatopsis carbonis</name>
    <dbReference type="NCBI Taxonomy" id="715471"/>
    <lineage>
        <taxon>Bacteria</taxon>
        <taxon>Bacillati</taxon>
        <taxon>Actinomycetota</taxon>
        <taxon>Actinomycetes</taxon>
        <taxon>Pseudonocardiales</taxon>
        <taxon>Pseudonocardiaceae</taxon>
        <taxon>Amycolatopsis</taxon>
    </lineage>
</organism>
<dbReference type="GO" id="GO:0043856">
    <property type="term" value="F:anti-sigma factor antagonist activity"/>
    <property type="evidence" value="ECO:0007669"/>
    <property type="project" value="InterPro"/>
</dbReference>
<dbReference type="EMBL" id="CP127294">
    <property type="protein sequence ID" value="WIX77589.1"/>
    <property type="molecule type" value="Genomic_DNA"/>
</dbReference>
<dbReference type="PROSITE" id="PS50801">
    <property type="entry name" value="STAS"/>
    <property type="match status" value="1"/>
</dbReference>
<proteinExistence type="inferred from homology"/>
<dbReference type="NCBIfam" id="TIGR00377">
    <property type="entry name" value="ant_ant_sig"/>
    <property type="match status" value="1"/>
</dbReference>
<comment type="similarity">
    <text evidence="1 2">Belongs to the anti-sigma-factor antagonist family.</text>
</comment>
<gene>
    <name evidence="4" type="ORF">QRX50_40310</name>
</gene>
<evidence type="ECO:0000256" key="2">
    <source>
        <dbReference type="RuleBase" id="RU003749"/>
    </source>
</evidence>
<keyword evidence="5" id="KW-1185">Reference proteome</keyword>
<dbReference type="Gene3D" id="3.30.750.24">
    <property type="entry name" value="STAS domain"/>
    <property type="match status" value="1"/>
</dbReference>
<dbReference type="InterPro" id="IPR036513">
    <property type="entry name" value="STAS_dom_sf"/>
</dbReference>
<dbReference type="InterPro" id="IPR003658">
    <property type="entry name" value="Anti-sigma_ant"/>
</dbReference>
<dbReference type="CDD" id="cd07043">
    <property type="entry name" value="STAS_anti-anti-sigma_factors"/>
    <property type="match status" value="1"/>
</dbReference>
<dbReference type="RefSeq" id="WP_285968329.1">
    <property type="nucleotide sequence ID" value="NZ_CP127294.1"/>
</dbReference>
<evidence type="ECO:0000259" key="3">
    <source>
        <dbReference type="PROSITE" id="PS50801"/>
    </source>
</evidence>
<evidence type="ECO:0000256" key="1">
    <source>
        <dbReference type="ARBA" id="ARBA00009013"/>
    </source>
</evidence>
<dbReference type="SUPFAM" id="SSF52091">
    <property type="entry name" value="SpoIIaa-like"/>
    <property type="match status" value="1"/>
</dbReference>
<dbReference type="PANTHER" id="PTHR33495">
    <property type="entry name" value="ANTI-SIGMA FACTOR ANTAGONIST TM_1081-RELATED-RELATED"/>
    <property type="match status" value="1"/>
</dbReference>
<evidence type="ECO:0000313" key="5">
    <source>
        <dbReference type="Proteomes" id="UP001236014"/>
    </source>
</evidence>
<feature type="domain" description="STAS" evidence="3">
    <location>
        <begin position="6"/>
        <end position="113"/>
    </location>
</feature>
<dbReference type="AlphaFoldDB" id="A0A9Y2MW47"/>
<accession>A0A9Y2MW47</accession>
<reference evidence="4 5" key="1">
    <citation type="submission" date="2023-06" db="EMBL/GenBank/DDBJ databases">
        <authorList>
            <person name="Oyuntsetseg B."/>
            <person name="Kim S.B."/>
        </authorList>
    </citation>
    <scope>NUCLEOTIDE SEQUENCE [LARGE SCALE GENOMIC DNA]</scope>
    <source>
        <strain evidence="4 5">2-15</strain>
    </source>
</reference>
<dbReference type="InterPro" id="IPR002645">
    <property type="entry name" value="STAS_dom"/>
</dbReference>
<name>A0A9Y2MW47_9PSEU</name>
<protein>
    <recommendedName>
        <fullName evidence="2">Anti-sigma factor antagonist</fullName>
    </recommendedName>
</protein>
<sequence>METTGGAVALSEGDGITVLAVSGALDLALAPKLRRLVDRAARTGAPVLVIDLSAVDFLASAGMAVLVWAHRQAEPADVRVVASSRSTLRPLELTRLTDELAVFPSLPAALAGA</sequence>
<dbReference type="PANTHER" id="PTHR33495:SF2">
    <property type="entry name" value="ANTI-SIGMA FACTOR ANTAGONIST TM_1081-RELATED"/>
    <property type="match status" value="1"/>
</dbReference>
<dbReference type="Pfam" id="PF01740">
    <property type="entry name" value="STAS"/>
    <property type="match status" value="1"/>
</dbReference>